<gene>
    <name evidence="7" type="primary">dfx</name>
    <name evidence="7" type="ORF">ERS852491_03579</name>
</gene>
<comment type="similarity">
    <text evidence="1">Belongs to the desulfoferrodoxin family.</text>
</comment>
<dbReference type="GO" id="GO:0005506">
    <property type="term" value="F:iron ion binding"/>
    <property type="evidence" value="ECO:0007669"/>
    <property type="project" value="InterPro"/>
</dbReference>
<dbReference type="OrthoDB" id="9814936at2"/>
<evidence type="ECO:0000256" key="1">
    <source>
        <dbReference type="ARBA" id="ARBA00005941"/>
    </source>
</evidence>
<keyword evidence="4" id="KW-0249">Electron transport</keyword>
<dbReference type="InterPro" id="IPR036073">
    <property type="entry name" value="Desulfoferrodoxin_Fe-bd_dom_sf"/>
</dbReference>
<evidence type="ECO:0000256" key="3">
    <source>
        <dbReference type="ARBA" id="ARBA00022723"/>
    </source>
</evidence>
<dbReference type="InterPro" id="IPR002742">
    <property type="entry name" value="Desulfoferrodoxin_Fe-bd_dom"/>
</dbReference>
<evidence type="ECO:0000256" key="2">
    <source>
        <dbReference type="ARBA" id="ARBA00022448"/>
    </source>
</evidence>
<dbReference type="Proteomes" id="UP000095544">
    <property type="component" value="Unassembled WGS sequence"/>
</dbReference>
<evidence type="ECO:0000256" key="4">
    <source>
        <dbReference type="ARBA" id="ARBA00022982"/>
    </source>
</evidence>
<dbReference type="EMBL" id="CYZU01000039">
    <property type="protein sequence ID" value="CUO87231.1"/>
    <property type="molecule type" value="Genomic_DNA"/>
</dbReference>
<evidence type="ECO:0000313" key="8">
    <source>
        <dbReference type="Proteomes" id="UP000095544"/>
    </source>
</evidence>
<dbReference type="GO" id="GO:0050605">
    <property type="term" value="F:superoxide reductase activity"/>
    <property type="evidence" value="ECO:0007669"/>
    <property type="project" value="UniProtKB-EC"/>
</dbReference>
<dbReference type="NCBIfam" id="TIGR00332">
    <property type="entry name" value="neela_ferrous"/>
    <property type="match status" value="1"/>
</dbReference>
<dbReference type="RefSeq" id="WP_050641087.1">
    <property type="nucleotide sequence ID" value="NZ_CABKUE010000009.1"/>
</dbReference>
<organism evidence="7 8">
    <name type="scientific">Faecalicatena contorta</name>
    <dbReference type="NCBI Taxonomy" id="39482"/>
    <lineage>
        <taxon>Bacteria</taxon>
        <taxon>Bacillati</taxon>
        <taxon>Bacillota</taxon>
        <taxon>Clostridia</taxon>
        <taxon>Lachnospirales</taxon>
        <taxon>Lachnospiraceae</taxon>
        <taxon>Faecalicatena</taxon>
    </lineage>
</organism>
<dbReference type="STRING" id="39482.ERS852491_03579"/>
<keyword evidence="3" id="KW-0479">Metal-binding</keyword>
<sequence length="129" mass="14522">MSKHEPIFYACDNCHIIIEEINGTKEGFSCCGIQMEKLTPNTSEGAHEKHMPVVEQNGNTITVKVGSIFHPMSEEHSIEWIYLQTEKGGQRIHLDPDEEPVATFVVCDGDRALAAYAYCNLHGFWKVDI</sequence>
<keyword evidence="2" id="KW-0813">Transport</keyword>
<dbReference type="InterPro" id="IPR051233">
    <property type="entry name" value="Desulfoferrodoxin_SOR"/>
</dbReference>
<dbReference type="Pfam" id="PF01880">
    <property type="entry name" value="Desulfoferrodox"/>
    <property type="match status" value="1"/>
</dbReference>
<dbReference type="PANTHER" id="PTHR36541">
    <property type="entry name" value="SUPEROXIDE REDUCTASE-RELATED"/>
    <property type="match status" value="1"/>
</dbReference>
<protein>
    <submittedName>
        <fullName evidence="7">Superoxide reductase</fullName>
        <ecNumber evidence="7">1.15.1.2</ecNumber>
    </submittedName>
</protein>
<evidence type="ECO:0000313" key="7">
    <source>
        <dbReference type="EMBL" id="CUO87231.1"/>
    </source>
</evidence>
<dbReference type="PANTHER" id="PTHR36541:SF1">
    <property type="entry name" value="SUPEROXIDE REDUCTASE-RELATED"/>
    <property type="match status" value="1"/>
</dbReference>
<accession>A0A174ILF2</accession>
<feature type="domain" description="Desulfoferrodoxin ferrous iron-binding" evidence="6">
    <location>
        <begin position="44"/>
        <end position="127"/>
    </location>
</feature>
<keyword evidence="5" id="KW-0408">Iron</keyword>
<reference evidence="7 8" key="1">
    <citation type="submission" date="2015-09" db="EMBL/GenBank/DDBJ databases">
        <authorList>
            <consortium name="Pathogen Informatics"/>
        </authorList>
    </citation>
    <scope>NUCLEOTIDE SEQUENCE [LARGE SCALE GENOMIC DNA]</scope>
    <source>
        <strain evidence="7 8">2789STDY5834876</strain>
    </source>
</reference>
<name>A0A174ILF2_9FIRM</name>
<evidence type="ECO:0000259" key="6">
    <source>
        <dbReference type="Pfam" id="PF01880"/>
    </source>
</evidence>
<proteinExistence type="inferred from homology"/>
<dbReference type="AlphaFoldDB" id="A0A174ILF2"/>
<keyword evidence="7" id="KW-0560">Oxidoreductase</keyword>
<dbReference type="SUPFAM" id="SSF49367">
    <property type="entry name" value="Superoxide reductase-like"/>
    <property type="match status" value="1"/>
</dbReference>
<dbReference type="Gene3D" id="2.60.40.730">
    <property type="entry name" value="SOR catalytic domain"/>
    <property type="match status" value="1"/>
</dbReference>
<evidence type="ECO:0000256" key="5">
    <source>
        <dbReference type="ARBA" id="ARBA00023004"/>
    </source>
</evidence>
<dbReference type="EC" id="1.15.1.2" evidence="7"/>